<dbReference type="Gene3D" id="1.20.5.4130">
    <property type="match status" value="1"/>
</dbReference>
<dbReference type="Pfam" id="PF00931">
    <property type="entry name" value="NB-ARC"/>
    <property type="match status" value="1"/>
</dbReference>
<evidence type="ECO:0000256" key="3">
    <source>
        <dbReference type="ARBA" id="ARBA00022737"/>
    </source>
</evidence>
<feature type="domain" description="Disease resistance N-terminal" evidence="8">
    <location>
        <begin position="5"/>
        <end position="91"/>
    </location>
</feature>
<dbReference type="Pfam" id="PF25019">
    <property type="entry name" value="LRR_R13L1-DRL21"/>
    <property type="match status" value="1"/>
</dbReference>
<dbReference type="SUPFAM" id="SSF52058">
    <property type="entry name" value="L domain-like"/>
    <property type="match status" value="2"/>
</dbReference>
<evidence type="ECO:0000313" key="12">
    <source>
        <dbReference type="EMBL" id="KAD6453203.1"/>
    </source>
</evidence>
<evidence type="ECO:0000259" key="7">
    <source>
        <dbReference type="Pfam" id="PF00931"/>
    </source>
</evidence>
<dbReference type="InterPro" id="IPR057135">
    <property type="entry name" value="At4g27190-like_LRR"/>
</dbReference>
<evidence type="ECO:0000256" key="1">
    <source>
        <dbReference type="ARBA" id="ARBA00008894"/>
    </source>
</evidence>
<evidence type="ECO:0000259" key="10">
    <source>
        <dbReference type="Pfam" id="PF23559"/>
    </source>
</evidence>
<comment type="similarity">
    <text evidence="1">Belongs to the disease resistance NB-LRR family.</text>
</comment>
<accession>A0A5N6PGU2</accession>
<keyword evidence="6" id="KW-0067">ATP-binding</keyword>
<dbReference type="Gene3D" id="3.80.10.10">
    <property type="entry name" value="Ribonuclease Inhibitor"/>
    <property type="match status" value="2"/>
</dbReference>
<dbReference type="Gene3D" id="1.10.10.10">
    <property type="entry name" value="Winged helix-like DNA-binding domain superfamily/Winged helix DNA-binding domain"/>
    <property type="match status" value="1"/>
</dbReference>
<evidence type="ECO:0000256" key="2">
    <source>
        <dbReference type="ARBA" id="ARBA00022614"/>
    </source>
</evidence>
<dbReference type="OrthoDB" id="25838at2759"/>
<keyword evidence="5" id="KW-0611">Plant defense</keyword>
<dbReference type="PANTHER" id="PTHR36766">
    <property type="entry name" value="PLANT BROAD-SPECTRUM MILDEW RESISTANCE PROTEIN RPW8"/>
    <property type="match status" value="1"/>
</dbReference>
<protein>
    <recommendedName>
        <fullName evidence="14">NB-ARC domain-containing protein</fullName>
    </recommendedName>
</protein>
<keyword evidence="4" id="KW-0547">Nucleotide-binding</keyword>
<keyword evidence="13" id="KW-1185">Reference proteome</keyword>
<evidence type="ECO:0000259" key="8">
    <source>
        <dbReference type="Pfam" id="PF18052"/>
    </source>
</evidence>
<dbReference type="InterPro" id="IPR032675">
    <property type="entry name" value="LRR_dom_sf"/>
</dbReference>
<evidence type="ECO:0000256" key="6">
    <source>
        <dbReference type="ARBA" id="ARBA00022840"/>
    </source>
</evidence>
<dbReference type="GO" id="GO:0006952">
    <property type="term" value="P:defense response"/>
    <property type="evidence" value="ECO:0007669"/>
    <property type="project" value="UniProtKB-KW"/>
</dbReference>
<dbReference type="Pfam" id="PF23559">
    <property type="entry name" value="WHD_DRP"/>
    <property type="match status" value="1"/>
</dbReference>
<reference evidence="12 13" key="1">
    <citation type="submission" date="2019-05" db="EMBL/GenBank/DDBJ databases">
        <title>Mikania micrantha, genome provides insights into the molecular mechanism of rapid growth.</title>
        <authorList>
            <person name="Liu B."/>
        </authorList>
    </citation>
    <scope>NUCLEOTIDE SEQUENCE [LARGE SCALE GENOMIC DNA]</scope>
    <source>
        <strain evidence="12">NLD-2019</strain>
        <tissue evidence="12">Leaf</tissue>
    </source>
</reference>
<evidence type="ECO:0000259" key="11">
    <source>
        <dbReference type="Pfam" id="PF25019"/>
    </source>
</evidence>
<dbReference type="InterPro" id="IPR002182">
    <property type="entry name" value="NB-ARC"/>
</dbReference>
<dbReference type="PANTHER" id="PTHR36766:SF61">
    <property type="entry name" value="NB-ARC DOMAIN DISEASE RESISTANCE PROTEIN"/>
    <property type="match status" value="1"/>
</dbReference>
<dbReference type="SUPFAM" id="SSF52540">
    <property type="entry name" value="P-loop containing nucleoside triphosphate hydrolases"/>
    <property type="match status" value="1"/>
</dbReference>
<dbReference type="InterPro" id="IPR056789">
    <property type="entry name" value="LRR_R13L1-DRL21"/>
</dbReference>
<sequence>MAEPAVSAHLNVIIEKLDSEDLKRNARSQGIYSELKQMRIILSQIQALLHDASRRELYEESVRLWLNNLQRLAYDIDGILDDVATEAMSRELDLDWESEDFITKVRNLILTCCTKLSLSQRLHRKLDSITNRLQDLVKEISVIGLVVKDEKQKSNNRGNEISLPEPDVVGREGEKENLINKLLGGESSKQNFSIIPIIGMGGVGKTTLARLLYNDTRVKNHFELQAWVCVSDFDIFKISEAILRCVTTENKEFTYLNQLHMALTEKVQNKRLLLVIDDVWTENYNDWEILVRPFRSCAPGSKIIMTSRKDELLKKLGIDHLDRMESLSDRDALSLLAQHALGVDNFDSDPTLRSKGEGIVGKCGGLPLSLKAIGRLLRTKKREDWDEVLNSEIWDLDKSHDIFPALRLSYHDLSSHLKQLFAYCSLFPKDFLFDKDELVLLWMAEDFLNEPNAFKSLESFGQECFENLLSRSFFQHAPEGKSLFVMHDLIHDLATFVAGNEFFRFNEYTETVSAYMTKPEKYIRMSFIREKYVAYEKFEAFKRANSLRTLLAISIGTDQSWEAFYISSKIIVDILPELPMLRVLCLSRFEITEVPDCIGTLKHLRYVNLSQTKIKELPENVGNLYHLQTLIVFGCACLTKLPESFLNLKMLRHFDIRDTPLLEKLPLGIGKLKSLQTLSRIIIEGDGGFTIEELKELENLNGKISIEGLHNVQSPIHAQKANLSLKRLTKLELKWEDGYREGTIEKDVLNELKPHSGSLEELAIVSYRGTDFPKWVGDPSFQRLVHVSMRGCRKCTSLPPFGKLASLKELFIQDMDEVKEIGSELTGDVDVPFPSLEILWFENMSEWETWSSNNHFAVEVFPCLRELHIKNCPKLIHVNFLIDDLPSLSVLHIERCDDHVLTSLAHASSSITKLEILSIFGLTDEVWRDVIDHLGKVEELRIYRCDEINYLWESVADASKVLVNLKKLYVYNCSNLVSLGEQEEETIYGSNFLSSLTTLDVWHCNNMKHCCCPHNIESLGIGSCSSVTRVSFPTRGGQMLKSLDMSHCNKKLEKIDNRGMPMLEHLYIYDWTNLTSITQFTNCIHLVRLEIYGCSSVESFPELELSKLTSLKFLLIEKCPSMDYSFPSGIWPPYLVSLVIGGLKKPISEWGQQNLPASLVDLTLFGENVSDFSRLSQLLPSSLTRLCIEEFEKLESLSMGLEHLISLQHLFIDNCPKMMHLPETLLPSLLSLRIDECPNLQERCNGRDSDYWPKIYHIPCIEIEHRYRVCGLMQEAAYGEKESVVLLIYKSFVGLLMVLISVWISESISEIFGYPKSDNRHP</sequence>
<dbReference type="PRINTS" id="PR00364">
    <property type="entry name" value="DISEASERSIST"/>
</dbReference>
<evidence type="ECO:0000256" key="4">
    <source>
        <dbReference type="ARBA" id="ARBA00022741"/>
    </source>
</evidence>
<dbReference type="Pfam" id="PF18052">
    <property type="entry name" value="Rx_N"/>
    <property type="match status" value="1"/>
</dbReference>
<dbReference type="GO" id="GO:0005524">
    <property type="term" value="F:ATP binding"/>
    <property type="evidence" value="ECO:0007669"/>
    <property type="project" value="UniProtKB-KW"/>
</dbReference>
<proteinExistence type="inferred from homology"/>
<dbReference type="GO" id="GO:0043531">
    <property type="term" value="F:ADP binding"/>
    <property type="evidence" value="ECO:0007669"/>
    <property type="project" value="InterPro"/>
</dbReference>
<evidence type="ECO:0008006" key="14">
    <source>
        <dbReference type="Google" id="ProtNLM"/>
    </source>
</evidence>
<feature type="domain" description="Disease resistance protein winged helix" evidence="10">
    <location>
        <begin position="426"/>
        <end position="494"/>
    </location>
</feature>
<name>A0A5N6PGU2_9ASTR</name>
<evidence type="ECO:0000259" key="9">
    <source>
        <dbReference type="Pfam" id="PF23247"/>
    </source>
</evidence>
<organism evidence="12 13">
    <name type="scientific">Mikania micrantha</name>
    <name type="common">bitter vine</name>
    <dbReference type="NCBI Taxonomy" id="192012"/>
    <lineage>
        <taxon>Eukaryota</taxon>
        <taxon>Viridiplantae</taxon>
        <taxon>Streptophyta</taxon>
        <taxon>Embryophyta</taxon>
        <taxon>Tracheophyta</taxon>
        <taxon>Spermatophyta</taxon>
        <taxon>Magnoliopsida</taxon>
        <taxon>eudicotyledons</taxon>
        <taxon>Gunneridae</taxon>
        <taxon>Pentapetalae</taxon>
        <taxon>asterids</taxon>
        <taxon>campanulids</taxon>
        <taxon>Asterales</taxon>
        <taxon>Asteraceae</taxon>
        <taxon>Asteroideae</taxon>
        <taxon>Heliantheae alliance</taxon>
        <taxon>Eupatorieae</taxon>
        <taxon>Mikania</taxon>
    </lineage>
</organism>
<dbReference type="InterPro" id="IPR058922">
    <property type="entry name" value="WHD_DRP"/>
</dbReference>
<feature type="domain" description="NB-ARC" evidence="7">
    <location>
        <begin position="172"/>
        <end position="340"/>
    </location>
</feature>
<dbReference type="FunFam" id="3.40.50.300:FF:001091">
    <property type="entry name" value="Probable disease resistance protein At1g61300"/>
    <property type="match status" value="1"/>
</dbReference>
<keyword evidence="3" id="KW-0677">Repeat</keyword>
<dbReference type="Proteomes" id="UP000326396">
    <property type="component" value="Linkage Group LG12"/>
</dbReference>
<evidence type="ECO:0000256" key="5">
    <source>
        <dbReference type="ARBA" id="ARBA00022821"/>
    </source>
</evidence>
<evidence type="ECO:0000313" key="13">
    <source>
        <dbReference type="Proteomes" id="UP000326396"/>
    </source>
</evidence>
<dbReference type="InterPro" id="IPR041118">
    <property type="entry name" value="Rx_N"/>
</dbReference>
<dbReference type="EMBL" id="SZYD01000004">
    <property type="protein sequence ID" value="KAD6453203.1"/>
    <property type="molecule type" value="Genomic_DNA"/>
</dbReference>
<dbReference type="Pfam" id="PF23247">
    <property type="entry name" value="LRR_RPS2"/>
    <property type="match status" value="1"/>
</dbReference>
<feature type="domain" description="R13L1/DRL21-like LRR repeat region" evidence="11">
    <location>
        <begin position="691"/>
        <end position="815"/>
    </location>
</feature>
<gene>
    <name evidence="12" type="ORF">E3N88_07908</name>
</gene>
<feature type="domain" description="Disease resistance protein At4g27190-like leucine-rich repeats" evidence="9">
    <location>
        <begin position="990"/>
        <end position="1119"/>
    </location>
</feature>
<dbReference type="InterPro" id="IPR027417">
    <property type="entry name" value="P-loop_NTPase"/>
</dbReference>
<comment type="caution">
    <text evidence="12">The sequence shown here is derived from an EMBL/GenBank/DDBJ whole genome shotgun (WGS) entry which is preliminary data.</text>
</comment>
<dbReference type="GO" id="GO:0051707">
    <property type="term" value="P:response to other organism"/>
    <property type="evidence" value="ECO:0007669"/>
    <property type="project" value="UniProtKB-ARBA"/>
</dbReference>
<dbReference type="InterPro" id="IPR036388">
    <property type="entry name" value="WH-like_DNA-bd_sf"/>
</dbReference>
<keyword evidence="2" id="KW-0433">Leucine-rich repeat</keyword>
<dbReference type="Gene3D" id="3.40.50.300">
    <property type="entry name" value="P-loop containing nucleotide triphosphate hydrolases"/>
    <property type="match status" value="1"/>
</dbReference>